<name>A0A9N8YV97_9GLOM</name>
<evidence type="ECO:0000256" key="1">
    <source>
        <dbReference type="SAM" id="MobiDB-lite"/>
    </source>
</evidence>
<protein>
    <submittedName>
        <fullName evidence="2">10737_t:CDS:1</fullName>
    </submittedName>
</protein>
<keyword evidence="3" id="KW-1185">Reference proteome</keyword>
<organism evidence="2 3">
    <name type="scientific">Paraglomus occultum</name>
    <dbReference type="NCBI Taxonomy" id="144539"/>
    <lineage>
        <taxon>Eukaryota</taxon>
        <taxon>Fungi</taxon>
        <taxon>Fungi incertae sedis</taxon>
        <taxon>Mucoromycota</taxon>
        <taxon>Glomeromycotina</taxon>
        <taxon>Glomeromycetes</taxon>
        <taxon>Paraglomerales</taxon>
        <taxon>Paraglomeraceae</taxon>
        <taxon>Paraglomus</taxon>
    </lineage>
</organism>
<evidence type="ECO:0000313" key="3">
    <source>
        <dbReference type="Proteomes" id="UP000789572"/>
    </source>
</evidence>
<dbReference type="EMBL" id="CAJVPJ010000021">
    <property type="protein sequence ID" value="CAG8458113.1"/>
    <property type="molecule type" value="Genomic_DNA"/>
</dbReference>
<feature type="region of interest" description="Disordered" evidence="1">
    <location>
        <begin position="137"/>
        <end position="177"/>
    </location>
</feature>
<dbReference type="Proteomes" id="UP000789572">
    <property type="component" value="Unassembled WGS sequence"/>
</dbReference>
<sequence length="177" mass="19822">MTSPDKQTMNNPVSSSQIKELFGGFSVPNLYFPDSYVSQPEQQTSSDPKAELRHDYNSGTTTLNLDGEYVTSFQLNEFNTSGSSNGFFYIRCLINEALIRDGNDLYKDQARVSRIAGAAWHSTTDAIRQMFNDFNRSLFNPTRPGRSDGSSDSNDGKDEDQGDRNLSNVYQDSRTRG</sequence>
<comment type="caution">
    <text evidence="2">The sequence shown here is derived from an EMBL/GenBank/DDBJ whole genome shotgun (WGS) entry which is preliminary data.</text>
</comment>
<proteinExistence type="predicted"/>
<evidence type="ECO:0000313" key="2">
    <source>
        <dbReference type="EMBL" id="CAG8458113.1"/>
    </source>
</evidence>
<dbReference type="OrthoDB" id="10463491at2759"/>
<feature type="compositionally biased region" description="Polar residues" evidence="1">
    <location>
        <begin position="164"/>
        <end position="177"/>
    </location>
</feature>
<dbReference type="AlphaFoldDB" id="A0A9N8YV97"/>
<accession>A0A9N8YV97</accession>
<reference evidence="2" key="1">
    <citation type="submission" date="2021-06" db="EMBL/GenBank/DDBJ databases">
        <authorList>
            <person name="Kallberg Y."/>
            <person name="Tangrot J."/>
            <person name="Rosling A."/>
        </authorList>
    </citation>
    <scope>NUCLEOTIDE SEQUENCE</scope>
    <source>
        <strain evidence="2">IA702</strain>
    </source>
</reference>
<gene>
    <name evidence="2" type="ORF">POCULU_LOCUS408</name>
</gene>